<reference evidence="1 2" key="1">
    <citation type="submission" date="2019-12" db="EMBL/GenBank/DDBJ databases">
        <title>Enteriobacteria Tanzani isolates_10434.</title>
        <authorList>
            <person name="Subbiah M."/>
            <person name="Call D."/>
        </authorList>
    </citation>
    <scope>NUCLEOTIDE SEQUENCE [LARGE SCALE GENOMIC DNA]</scope>
    <source>
        <strain evidence="1 2">10434wG3</strain>
    </source>
</reference>
<organism evidence="1 2">
    <name type="scientific">Escherichia coli</name>
    <dbReference type="NCBI Taxonomy" id="562"/>
    <lineage>
        <taxon>Bacteria</taxon>
        <taxon>Pseudomonadati</taxon>
        <taxon>Pseudomonadota</taxon>
        <taxon>Gammaproteobacteria</taxon>
        <taxon>Enterobacterales</taxon>
        <taxon>Enterobacteriaceae</taxon>
        <taxon>Escherichia</taxon>
    </lineage>
</organism>
<protein>
    <submittedName>
        <fullName evidence="1">tRNA-modifying protein YgfZ</fullName>
    </submittedName>
</protein>
<evidence type="ECO:0000313" key="2">
    <source>
        <dbReference type="Proteomes" id="UP000447081"/>
    </source>
</evidence>
<accession>A0A8T6BJ04</accession>
<dbReference type="AlphaFoldDB" id="A0A8T6BJ04"/>
<dbReference type="Proteomes" id="UP000447081">
    <property type="component" value="Unassembled WGS sequence"/>
</dbReference>
<dbReference type="Gene3D" id="3.30.70.1400">
    <property type="entry name" value="Aminomethyltransferase beta-barrel domains"/>
    <property type="match status" value="1"/>
</dbReference>
<evidence type="ECO:0000313" key="1">
    <source>
        <dbReference type="EMBL" id="MXJ09917.1"/>
    </source>
</evidence>
<feature type="non-terminal residue" evidence="1">
    <location>
        <position position="56"/>
    </location>
</feature>
<sequence>MAFTPFPPRQPTASARLPLTLMTLDDWALATITGADSEKYMQGQVTADVSQMTENQ</sequence>
<dbReference type="SUPFAM" id="SSF103025">
    <property type="entry name" value="Folate-binding domain"/>
    <property type="match status" value="1"/>
</dbReference>
<name>A0A8T6BJ04_ECOLX</name>
<dbReference type="EMBL" id="WUIG01000349">
    <property type="protein sequence ID" value="MXJ09917.1"/>
    <property type="molecule type" value="Genomic_DNA"/>
</dbReference>
<gene>
    <name evidence="1" type="primary">ygfZ</name>
    <name evidence="1" type="ORF">GRW24_15775</name>
</gene>
<proteinExistence type="predicted"/>
<comment type="caution">
    <text evidence="1">The sequence shown here is derived from an EMBL/GenBank/DDBJ whole genome shotgun (WGS) entry which is preliminary data.</text>
</comment>